<organism evidence="2">
    <name type="scientific">Cladocopium goreaui</name>
    <dbReference type="NCBI Taxonomy" id="2562237"/>
    <lineage>
        <taxon>Eukaryota</taxon>
        <taxon>Sar</taxon>
        <taxon>Alveolata</taxon>
        <taxon>Dinophyceae</taxon>
        <taxon>Suessiales</taxon>
        <taxon>Symbiodiniaceae</taxon>
        <taxon>Cladocopium</taxon>
    </lineage>
</organism>
<evidence type="ECO:0000256" key="1">
    <source>
        <dbReference type="SAM" id="MobiDB-lite"/>
    </source>
</evidence>
<name>A0A9P1G537_9DINO</name>
<reference evidence="3 4" key="2">
    <citation type="submission" date="2024-05" db="EMBL/GenBank/DDBJ databases">
        <authorList>
            <person name="Chen Y."/>
            <person name="Shah S."/>
            <person name="Dougan E. K."/>
            <person name="Thang M."/>
            <person name="Chan C."/>
        </authorList>
    </citation>
    <scope>NUCLEOTIDE SEQUENCE [LARGE SCALE GENOMIC DNA]</scope>
</reference>
<feature type="region of interest" description="Disordered" evidence="1">
    <location>
        <begin position="29"/>
        <end position="53"/>
    </location>
</feature>
<dbReference type="EMBL" id="CAMXCT030002779">
    <property type="protein sequence ID" value="CAL4787710.1"/>
    <property type="molecule type" value="Genomic_DNA"/>
</dbReference>
<comment type="caution">
    <text evidence="2">The sequence shown here is derived from an EMBL/GenBank/DDBJ whole genome shotgun (WGS) entry which is preliminary data.</text>
</comment>
<accession>A0A9P1G537</accession>
<evidence type="ECO:0000313" key="4">
    <source>
        <dbReference type="Proteomes" id="UP001152797"/>
    </source>
</evidence>
<sequence length="121" mass="14378">MVDNFDQRHRTIDQSLQDVDLTLHLKGFGDKSYEDAPTEEPPPYYDLHRNGFDADHNEEDEDFAPFQVFDIVRLAESCLEWRKKGASEQVSSKIHHDSYDYDHNDHYDHNDYDNHYDQTSK</sequence>
<dbReference type="Proteomes" id="UP001152797">
    <property type="component" value="Unassembled WGS sequence"/>
</dbReference>
<dbReference type="EMBL" id="CAMXCT020002779">
    <property type="protein sequence ID" value="CAL1153773.1"/>
    <property type="molecule type" value="Genomic_DNA"/>
</dbReference>
<reference evidence="2" key="1">
    <citation type="submission" date="2022-10" db="EMBL/GenBank/DDBJ databases">
        <authorList>
            <person name="Chen Y."/>
            <person name="Dougan E. K."/>
            <person name="Chan C."/>
            <person name="Rhodes N."/>
            <person name="Thang M."/>
        </authorList>
    </citation>
    <scope>NUCLEOTIDE SEQUENCE</scope>
</reference>
<feature type="region of interest" description="Disordered" evidence="1">
    <location>
        <begin position="84"/>
        <end position="121"/>
    </location>
</feature>
<gene>
    <name evidence="2" type="ORF">C1SCF055_LOCUS26519</name>
</gene>
<evidence type="ECO:0000313" key="2">
    <source>
        <dbReference type="EMBL" id="CAI4000398.1"/>
    </source>
</evidence>
<protein>
    <submittedName>
        <fullName evidence="2">Uncharacterized protein</fullName>
    </submittedName>
</protein>
<proteinExistence type="predicted"/>
<feature type="compositionally biased region" description="Basic and acidic residues" evidence="1">
    <location>
        <begin position="94"/>
        <end position="121"/>
    </location>
</feature>
<evidence type="ECO:0000313" key="3">
    <source>
        <dbReference type="EMBL" id="CAL4787710.1"/>
    </source>
</evidence>
<keyword evidence="4" id="KW-1185">Reference proteome</keyword>
<dbReference type="EMBL" id="CAMXCT010002779">
    <property type="protein sequence ID" value="CAI4000398.1"/>
    <property type="molecule type" value="Genomic_DNA"/>
</dbReference>
<dbReference type="AlphaFoldDB" id="A0A9P1G537"/>